<proteinExistence type="predicted"/>
<evidence type="ECO:0000259" key="2">
    <source>
        <dbReference type="Pfam" id="PF21188"/>
    </source>
</evidence>
<feature type="compositionally biased region" description="Polar residues" evidence="1">
    <location>
        <begin position="845"/>
        <end position="855"/>
    </location>
</feature>
<feature type="region of interest" description="Disordered" evidence="1">
    <location>
        <begin position="507"/>
        <end position="563"/>
    </location>
</feature>
<feature type="region of interest" description="Disordered" evidence="1">
    <location>
        <begin position="161"/>
        <end position="182"/>
    </location>
</feature>
<keyword evidence="4" id="KW-1185">Reference proteome</keyword>
<reference evidence="3 4" key="1">
    <citation type="submission" date="2024-02" db="EMBL/GenBank/DDBJ databases">
        <title>High-quality chromosome-scale genome assembly of Pensacola bahiagrass (Paspalum notatum Flugge var. saurae).</title>
        <authorList>
            <person name="Vega J.M."/>
            <person name="Podio M."/>
            <person name="Orjuela J."/>
            <person name="Siena L.A."/>
            <person name="Pessino S.C."/>
            <person name="Combes M.C."/>
            <person name="Mariac C."/>
            <person name="Albertini E."/>
            <person name="Pupilli F."/>
            <person name="Ortiz J.P.A."/>
            <person name="Leblanc O."/>
        </authorList>
    </citation>
    <scope>NUCLEOTIDE SEQUENCE [LARGE SCALE GENOMIC DNA]</scope>
    <source>
        <strain evidence="3">R1</strain>
        <tissue evidence="3">Leaf</tissue>
    </source>
</reference>
<accession>A0AAQ3TTR5</accession>
<dbReference type="Proteomes" id="UP001341281">
    <property type="component" value="Chromosome 05"/>
</dbReference>
<feature type="compositionally biased region" description="Low complexity" evidence="1">
    <location>
        <begin position="10"/>
        <end position="23"/>
    </location>
</feature>
<evidence type="ECO:0000313" key="4">
    <source>
        <dbReference type="Proteomes" id="UP001341281"/>
    </source>
</evidence>
<dbReference type="InterPro" id="IPR048863">
    <property type="entry name" value="BRR2_plug"/>
</dbReference>
<evidence type="ECO:0000256" key="1">
    <source>
        <dbReference type="SAM" id="MobiDB-lite"/>
    </source>
</evidence>
<feature type="compositionally biased region" description="Basic and acidic residues" evidence="1">
    <location>
        <begin position="24"/>
        <end position="45"/>
    </location>
</feature>
<organism evidence="3 4">
    <name type="scientific">Paspalum notatum var. saurae</name>
    <dbReference type="NCBI Taxonomy" id="547442"/>
    <lineage>
        <taxon>Eukaryota</taxon>
        <taxon>Viridiplantae</taxon>
        <taxon>Streptophyta</taxon>
        <taxon>Embryophyta</taxon>
        <taxon>Tracheophyta</taxon>
        <taxon>Spermatophyta</taxon>
        <taxon>Magnoliopsida</taxon>
        <taxon>Liliopsida</taxon>
        <taxon>Poales</taxon>
        <taxon>Poaceae</taxon>
        <taxon>PACMAD clade</taxon>
        <taxon>Panicoideae</taxon>
        <taxon>Andropogonodae</taxon>
        <taxon>Paspaleae</taxon>
        <taxon>Paspalinae</taxon>
        <taxon>Paspalum</taxon>
    </lineage>
</organism>
<name>A0AAQ3TTR5_PASNO</name>
<dbReference type="EMBL" id="CP144749">
    <property type="protein sequence ID" value="WVZ78249.1"/>
    <property type="molecule type" value="Genomic_DNA"/>
</dbReference>
<dbReference type="AlphaFoldDB" id="A0AAQ3TTR5"/>
<dbReference type="Pfam" id="PF21188">
    <property type="entry name" value="BRR2_plug"/>
    <property type="match status" value="1"/>
</dbReference>
<feature type="domain" description="Pre-mRNA-splicing helicase BRR2-like plug" evidence="2">
    <location>
        <begin position="771"/>
        <end position="810"/>
    </location>
</feature>
<gene>
    <name evidence="3" type="ORF">U9M48_025992</name>
</gene>
<protein>
    <recommendedName>
        <fullName evidence="2">Pre-mRNA-splicing helicase BRR2-like plug domain-containing protein</fullName>
    </recommendedName>
</protein>
<feature type="compositionally biased region" description="Basic and acidic residues" evidence="1">
    <location>
        <begin position="517"/>
        <end position="529"/>
    </location>
</feature>
<feature type="region of interest" description="Disordered" evidence="1">
    <location>
        <begin position="1"/>
        <end position="56"/>
    </location>
</feature>
<sequence length="974" mass="108218">MADLGERAVQSKPPELQEELLSPESRDNTSKRDAPAADHPSDAKRSRPAAADADSTQQACVLYKPQTQMTRPHYGGLLGAIQHHLGAQPFDVLAGVAHGVLAALKNHQLDPGDKKKAIDRLFRGTIHNQLFHYLVFIAYYITDFHGASAAGNAAAAAPPAPAVQDELGEGDDNAAAAAHSTQPASVLYKPQTQMTRAPYEDLLGVIQHQPFDVLAGVAHGVLAALKNHQLDPGDKKKAMDRLFRGTIPNQLFDYLVFTAYFITDFHGAPPAPAVDATLRDIHVGVPVNYIVFFFFLLPCRHEMHCHLGANHRALFNVVMQHISRDNPLDVKAWVVDKLLATLKNDELDNTAKKEDIEEEWLHKRISSEFFDQLVSMGKLITDYHGAGSGLEGRDSYSLYYEAPENSDTLDLQKREMEWRKKQHEETISLRKKQHEENISLRKKQLEEKISLRKKDIDLREKQAEAKLITAEAGIMAIDIQKVPPYMKSYYIAAPMANLADAPAVQNKPPEVLLPSDSESRGNKTKRDDAAAAAAAADPSDAKRSRPAAAGSTQPASALYKPQSETTRRLYEGLRSAIQRHLRGQPFDIIAGVAHGVLAALKNHQLDPGDKKKAIDHLFRGTIPNELFDYLVYAAYYITDFHSGTAAGNAAATAPPAPAVDATTIPLHDNNVGVPVRPLHLFIICIAISVQDELGEDDDDDNDDDDEEEDGGMGALLTDLDIEMILSIPDLDILYKPQTNKTCAAYKSLLNTAKRHIRHGKTFDMVAWFGVGDKVLATLKNDKLNDTAKKKAIDELLHKTISSKLFDQLVSIGKLLTDYHGAAAGDAAGLEERDGCKTRWSRGAVDTSSSSEPVSQEETEMKHDERTAQIVSAMKREKIQIMRDMLDLQKREMEWRKKQHEENISLRKKQHEEEISLRKKDIELREKQAESKLITAEAGIMAIDIQTLPRYMRSYYVGMQRQIMERRGFSHPPSS</sequence>
<feature type="region of interest" description="Disordered" evidence="1">
    <location>
        <begin position="837"/>
        <end position="863"/>
    </location>
</feature>
<evidence type="ECO:0000313" key="3">
    <source>
        <dbReference type="EMBL" id="WVZ78249.1"/>
    </source>
</evidence>